<organism evidence="1 2">
    <name type="scientific">Trifolium pratense</name>
    <name type="common">Red clover</name>
    <dbReference type="NCBI Taxonomy" id="57577"/>
    <lineage>
        <taxon>Eukaryota</taxon>
        <taxon>Viridiplantae</taxon>
        <taxon>Streptophyta</taxon>
        <taxon>Embryophyta</taxon>
        <taxon>Tracheophyta</taxon>
        <taxon>Spermatophyta</taxon>
        <taxon>Magnoliopsida</taxon>
        <taxon>eudicotyledons</taxon>
        <taxon>Gunneridae</taxon>
        <taxon>Pentapetalae</taxon>
        <taxon>rosids</taxon>
        <taxon>fabids</taxon>
        <taxon>Fabales</taxon>
        <taxon>Fabaceae</taxon>
        <taxon>Papilionoideae</taxon>
        <taxon>50 kb inversion clade</taxon>
        <taxon>NPAAA clade</taxon>
        <taxon>Hologalegina</taxon>
        <taxon>IRL clade</taxon>
        <taxon>Trifolieae</taxon>
        <taxon>Trifolium</taxon>
    </lineage>
</organism>
<dbReference type="EMBL" id="CASHSV030000409">
    <property type="protein sequence ID" value="CAJ2664139.1"/>
    <property type="molecule type" value="Genomic_DNA"/>
</dbReference>
<gene>
    <name evidence="1" type="ORF">MILVUS5_LOCUS29426</name>
</gene>
<keyword evidence="2" id="KW-1185">Reference proteome</keyword>
<protein>
    <submittedName>
        <fullName evidence="1">Uncharacterized protein</fullName>
    </submittedName>
</protein>
<proteinExistence type="predicted"/>
<name>A0ACB0L7K3_TRIPR</name>
<sequence>MNYPILSVAALWRTIAERSEALPQRNSISGGYRGRKSRGGIASSRALHGSTGRGKGKSEKEGKKENLMEFVSSCYENELRRC</sequence>
<accession>A0ACB0L7K3</accession>
<dbReference type="Proteomes" id="UP001177021">
    <property type="component" value="Unassembled WGS sequence"/>
</dbReference>
<evidence type="ECO:0000313" key="2">
    <source>
        <dbReference type="Proteomes" id="UP001177021"/>
    </source>
</evidence>
<comment type="caution">
    <text evidence="1">The sequence shown here is derived from an EMBL/GenBank/DDBJ whole genome shotgun (WGS) entry which is preliminary data.</text>
</comment>
<evidence type="ECO:0000313" key="1">
    <source>
        <dbReference type="EMBL" id="CAJ2664139.1"/>
    </source>
</evidence>
<reference evidence="1" key="1">
    <citation type="submission" date="2023-10" db="EMBL/GenBank/DDBJ databases">
        <authorList>
            <person name="Rodriguez Cubillos JULIANA M."/>
            <person name="De Vega J."/>
        </authorList>
    </citation>
    <scope>NUCLEOTIDE SEQUENCE</scope>
</reference>